<gene>
    <name evidence="19" type="ORF">FSP39_024880</name>
</gene>
<dbReference type="InterPro" id="IPR020894">
    <property type="entry name" value="Cadherin_CS"/>
</dbReference>
<feature type="region of interest" description="Disordered" evidence="15">
    <location>
        <begin position="1268"/>
        <end position="1294"/>
    </location>
</feature>
<dbReference type="PROSITE" id="PS00232">
    <property type="entry name" value="CADHERIN_1"/>
    <property type="match status" value="2"/>
</dbReference>
<dbReference type="InterPro" id="IPR015919">
    <property type="entry name" value="Cadherin-like_sf"/>
</dbReference>
<dbReference type="GO" id="GO:0016342">
    <property type="term" value="C:catenin complex"/>
    <property type="evidence" value="ECO:0007669"/>
    <property type="project" value="TreeGrafter"/>
</dbReference>
<keyword evidence="12" id="KW-0245">EGF-like domain</keyword>
<dbReference type="GO" id="GO:0016477">
    <property type="term" value="P:cell migration"/>
    <property type="evidence" value="ECO:0007669"/>
    <property type="project" value="TreeGrafter"/>
</dbReference>
<evidence type="ECO:0000313" key="20">
    <source>
        <dbReference type="Proteomes" id="UP001186944"/>
    </source>
</evidence>
<dbReference type="Gene3D" id="2.60.40.60">
    <property type="entry name" value="Cadherins"/>
    <property type="match status" value="8"/>
</dbReference>
<keyword evidence="9 16" id="KW-0472">Membrane</keyword>
<dbReference type="PANTHER" id="PTHR24027">
    <property type="entry name" value="CADHERIN-23"/>
    <property type="match status" value="1"/>
</dbReference>
<dbReference type="Proteomes" id="UP001186944">
    <property type="component" value="Unassembled WGS sequence"/>
</dbReference>
<evidence type="ECO:0000256" key="9">
    <source>
        <dbReference type="ARBA" id="ARBA00023136"/>
    </source>
</evidence>
<dbReference type="GO" id="GO:0034332">
    <property type="term" value="P:adherens junction organization"/>
    <property type="evidence" value="ECO:0007669"/>
    <property type="project" value="TreeGrafter"/>
</dbReference>
<dbReference type="PRINTS" id="PR00205">
    <property type="entry name" value="CADHERIN"/>
</dbReference>
<accession>A0AA89BN42</accession>
<feature type="domain" description="Cadherin" evidence="18">
    <location>
        <begin position="850"/>
        <end position="954"/>
    </location>
</feature>
<reference evidence="19" key="1">
    <citation type="submission" date="2019-08" db="EMBL/GenBank/DDBJ databases">
        <title>The improved chromosome-level genome for the pearl oyster Pinctada fucata martensii using PacBio sequencing and Hi-C.</title>
        <authorList>
            <person name="Zheng Z."/>
        </authorList>
    </citation>
    <scope>NUCLEOTIDE SEQUENCE</scope>
    <source>
        <strain evidence="19">ZZ-2019</strain>
        <tissue evidence="19">Adductor muscle</tissue>
    </source>
</reference>
<dbReference type="FunFam" id="4.10.900.10:FF:000001">
    <property type="entry name" value="Cadherin 2"/>
    <property type="match status" value="1"/>
</dbReference>
<protein>
    <submittedName>
        <fullName evidence="19">Uncharacterized protein</fullName>
    </submittedName>
</protein>
<feature type="domain" description="Cadherin" evidence="18">
    <location>
        <begin position="338"/>
        <end position="439"/>
    </location>
</feature>
<dbReference type="PANTHER" id="PTHR24027:SF438">
    <property type="entry name" value="CADHERIN 23"/>
    <property type="match status" value="1"/>
</dbReference>
<feature type="domain" description="Cadherin" evidence="18">
    <location>
        <begin position="203"/>
        <end position="331"/>
    </location>
</feature>
<dbReference type="Gene3D" id="4.10.900.10">
    <property type="entry name" value="TCF3-CBD (Catenin binding domain)"/>
    <property type="match status" value="1"/>
</dbReference>
<dbReference type="GO" id="GO:0007156">
    <property type="term" value="P:homophilic cell adhesion via plasma membrane adhesion molecules"/>
    <property type="evidence" value="ECO:0007669"/>
    <property type="project" value="InterPro"/>
</dbReference>
<dbReference type="SMART" id="SM00181">
    <property type="entry name" value="EGF"/>
    <property type="match status" value="1"/>
</dbReference>
<evidence type="ECO:0000256" key="3">
    <source>
        <dbReference type="ARBA" id="ARBA00022692"/>
    </source>
</evidence>
<evidence type="ECO:0000259" key="18">
    <source>
        <dbReference type="PROSITE" id="PS50268"/>
    </source>
</evidence>
<dbReference type="InterPro" id="IPR039808">
    <property type="entry name" value="Cadherin"/>
</dbReference>
<keyword evidence="10" id="KW-0325">Glycoprotein</keyword>
<dbReference type="PROSITE" id="PS50268">
    <property type="entry name" value="CADHERIN_2"/>
    <property type="match status" value="9"/>
</dbReference>
<comment type="subcellular location">
    <subcellularLocation>
        <location evidence="1 13">Cell membrane</location>
        <topology evidence="1 13">Single-pass type I membrane protein</topology>
    </subcellularLocation>
</comment>
<evidence type="ECO:0000256" key="6">
    <source>
        <dbReference type="ARBA" id="ARBA00022837"/>
    </source>
</evidence>
<feature type="transmembrane region" description="Helical" evidence="16">
    <location>
        <begin position="1136"/>
        <end position="1159"/>
    </location>
</feature>
<feature type="domain" description="Cadherin" evidence="18">
    <location>
        <begin position="17"/>
        <end position="96"/>
    </location>
</feature>
<feature type="domain" description="Cadherin" evidence="18">
    <location>
        <begin position="737"/>
        <end position="849"/>
    </location>
</feature>
<keyword evidence="20" id="KW-1185">Reference proteome</keyword>
<dbReference type="Pfam" id="PF01049">
    <property type="entry name" value="CADH_Y-type_LIR"/>
    <property type="match status" value="1"/>
</dbReference>
<feature type="domain" description="EGF-like" evidence="17">
    <location>
        <begin position="1079"/>
        <end position="1116"/>
    </location>
</feature>
<dbReference type="GO" id="GO:0008013">
    <property type="term" value="F:beta-catenin binding"/>
    <property type="evidence" value="ECO:0007669"/>
    <property type="project" value="TreeGrafter"/>
</dbReference>
<keyword evidence="5" id="KW-0677">Repeat</keyword>
<keyword evidence="3 13" id="KW-0812">Transmembrane</keyword>
<keyword evidence="8 16" id="KW-1133">Transmembrane helix</keyword>
<dbReference type="InterPro" id="IPR000233">
    <property type="entry name" value="Cadherin_Y-type_LIR"/>
</dbReference>
<comment type="function">
    <text evidence="14">Cadherins are calcium-dependent cell adhesion proteins.</text>
</comment>
<evidence type="ECO:0000256" key="10">
    <source>
        <dbReference type="ARBA" id="ARBA00023180"/>
    </source>
</evidence>
<dbReference type="PROSITE" id="PS50026">
    <property type="entry name" value="EGF_3"/>
    <property type="match status" value="1"/>
</dbReference>
<evidence type="ECO:0000256" key="16">
    <source>
        <dbReference type="SAM" id="Phobius"/>
    </source>
</evidence>
<dbReference type="GO" id="GO:0005509">
    <property type="term" value="F:calcium ion binding"/>
    <property type="evidence" value="ECO:0007669"/>
    <property type="project" value="UniProtKB-UniRule"/>
</dbReference>
<feature type="domain" description="Cadherin" evidence="18">
    <location>
        <begin position="442"/>
        <end position="550"/>
    </location>
</feature>
<evidence type="ECO:0000313" key="19">
    <source>
        <dbReference type="EMBL" id="KAK3085130.1"/>
    </source>
</evidence>
<feature type="non-terminal residue" evidence="19">
    <location>
        <position position="1"/>
    </location>
</feature>
<dbReference type="PROSITE" id="PS01186">
    <property type="entry name" value="EGF_2"/>
    <property type="match status" value="1"/>
</dbReference>
<dbReference type="GO" id="GO:0000902">
    <property type="term" value="P:cell morphogenesis"/>
    <property type="evidence" value="ECO:0007669"/>
    <property type="project" value="TreeGrafter"/>
</dbReference>
<feature type="disulfide bond" evidence="12">
    <location>
        <begin position="1106"/>
        <end position="1115"/>
    </location>
</feature>
<dbReference type="GO" id="GO:0007043">
    <property type="term" value="P:cell-cell junction assembly"/>
    <property type="evidence" value="ECO:0007669"/>
    <property type="project" value="TreeGrafter"/>
</dbReference>
<keyword evidence="4" id="KW-0479">Metal-binding</keyword>
<evidence type="ECO:0000256" key="1">
    <source>
        <dbReference type="ARBA" id="ARBA00004251"/>
    </source>
</evidence>
<sequence>VNVTEDSTGVLFSLPYNQDGWGQYTFRIKLVTPDNIFAVDQNGNVSLAAGKHLDYDHGPREYELHLELISTGGGNTVREIQVELNVLDVNDENPFFTNKPSPYLATVRQTDPIGTLIYKMEAEDPDADYNNTLQLEYRLGSNIGFQINPTSGEIRTSRMFNQASDPGNEFTLQVIVKDTVPPGNQEATASVLIRVGDRAPQFYADLYTVNVLENSAPGSRLSLMGTTATTNSPQSMPFNFQSRIGGATIYSIYDSNNTTSNIFTVENGKLVSQRILSIGTDETEYNLTLRAQDNSSGLSSDTSDHNGQPSENVTALIVVYVENENDFAPEFIHQSVSTIPDDLGSGSTVMNVRAIDKDGDKIRYSFTGGATGTSYFSIDPDNGRITLAGTIPPDGPNTFNIPVYATDDGSCCNNPGVVHTSQQNITINIVDSMNRKPVFTDCTQYYTTAVYENENSGTFVAQVSATDSNRGDNGEISYAILSFRGPDLTSDFYIDPNSGNITTMTRFNRESINSIVKVTVIAEDKGQPPLKDECTFPITILDQNDNAPKFLFSGDRSLRTAWQGIIEHVGGFCRNDVGDKEVTVMAQDKGDPPLNTSATLKIEVLDSQQYADLPPEWIENNPWISIDDSTRTNDAISTFNITSSNITAVGIIHDCEAQAQTWTYFRLIGSNNNRFTRLVAAKSLQDAPRSQRIMLRATRTIGQQGSISDVASDMYPMISLVDTNDRVPSFENRLNSVSQNVEFSVTENQTAPISVGTLFANDADLTSPYNKVSYRLARAVDGFAINNSTGEITTTKRFDRETGQHRYDLSVLAVDGAPSSDPNMGGNPNTGSVAVRITIGDVNDNIPYFSQNLYRFAVSESQSVGDVVGNITAQDLDDDLTSQYTKYSISSDDASHSSLFSVKETTGEILVANVLSGRSDQDVRLTFTADDGRFKASVPVIITITKSYVRLPIFDGNYDIKNIVANRTYDGETVFKVLATDPDCITGSCGITYAILTNDPSTHTLFHIDQTSGNVTLNGVLDNRQYSFTVSAAKTSNRKKRNTVQPQPSYAAVYIDPALCNANQCPTPDGRCLCCDFCASSPCQSSGATCQNVCTADHAYGYICLCPTGYTGRLCDIELAPVTPAARTDDVENNTWLIILLVCLAVVIIATILILSFLYKRRRKTDDKESMFVYDNEDYDIREDVINYDEEGAGDEDYQGFDISVISKPTNHNTMSRPDRPRDLIVKENVQQQGSVQPNQLRGFIKDRLSEAEDDPGAPPYDTLREFAYEGSGSDAGSLSSIETTTSGGSQDYDYLHNWGPKFARLADMYNTYEDSD</sequence>
<dbReference type="SUPFAM" id="SSF57196">
    <property type="entry name" value="EGF/Laminin"/>
    <property type="match status" value="1"/>
</dbReference>
<keyword evidence="2" id="KW-1003">Cell membrane</keyword>
<feature type="domain" description="Cadherin" evidence="18">
    <location>
        <begin position="99"/>
        <end position="207"/>
    </location>
</feature>
<dbReference type="InterPro" id="IPR002126">
    <property type="entry name" value="Cadherin-like_dom"/>
</dbReference>
<keyword evidence="7 13" id="KW-0130">Cell adhesion</keyword>
<dbReference type="Gene3D" id="2.10.25.10">
    <property type="entry name" value="Laminin"/>
    <property type="match status" value="1"/>
</dbReference>
<dbReference type="InterPro" id="IPR027397">
    <property type="entry name" value="Catenin-bd_sf"/>
</dbReference>
<dbReference type="GO" id="GO:0044331">
    <property type="term" value="P:cell-cell adhesion mediated by cadherin"/>
    <property type="evidence" value="ECO:0007669"/>
    <property type="project" value="TreeGrafter"/>
</dbReference>
<evidence type="ECO:0000256" key="7">
    <source>
        <dbReference type="ARBA" id="ARBA00022889"/>
    </source>
</evidence>
<feature type="domain" description="Cadherin" evidence="18">
    <location>
        <begin position="971"/>
        <end position="1068"/>
    </location>
</feature>
<feature type="compositionally biased region" description="Polar residues" evidence="15">
    <location>
        <begin position="1275"/>
        <end position="1290"/>
    </location>
</feature>
<comment type="caution">
    <text evidence="12">Lacks conserved residue(s) required for the propagation of feature annotation.</text>
</comment>
<proteinExistence type="predicted"/>
<evidence type="ECO:0000256" key="13">
    <source>
        <dbReference type="RuleBase" id="RU003318"/>
    </source>
</evidence>
<keyword evidence="6 11" id="KW-0106">Calcium</keyword>
<dbReference type="Pfam" id="PF00028">
    <property type="entry name" value="Cadherin"/>
    <property type="match status" value="5"/>
</dbReference>
<keyword evidence="12" id="KW-1015">Disulfide bond</keyword>
<comment type="caution">
    <text evidence="19">The sequence shown here is derived from an EMBL/GenBank/DDBJ whole genome shotgun (WGS) entry which is preliminary data.</text>
</comment>
<dbReference type="PROSITE" id="PS00022">
    <property type="entry name" value="EGF_1"/>
    <property type="match status" value="1"/>
</dbReference>
<evidence type="ECO:0000256" key="12">
    <source>
        <dbReference type="PROSITE-ProRule" id="PRU00076"/>
    </source>
</evidence>
<evidence type="ECO:0000256" key="2">
    <source>
        <dbReference type="ARBA" id="ARBA00022475"/>
    </source>
</evidence>
<dbReference type="GO" id="GO:0005912">
    <property type="term" value="C:adherens junction"/>
    <property type="evidence" value="ECO:0007669"/>
    <property type="project" value="TreeGrafter"/>
</dbReference>
<dbReference type="GO" id="GO:0016339">
    <property type="term" value="P:calcium-dependent cell-cell adhesion via plasma membrane cell adhesion molecules"/>
    <property type="evidence" value="ECO:0007669"/>
    <property type="project" value="TreeGrafter"/>
</dbReference>
<evidence type="ECO:0000256" key="14">
    <source>
        <dbReference type="RuleBase" id="RU004357"/>
    </source>
</evidence>
<dbReference type="CDD" id="cd11304">
    <property type="entry name" value="Cadherin_repeat"/>
    <property type="match status" value="7"/>
</dbReference>
<dbReference type="FunFam" id="2.60.40.60:FF:000020">
    <property type="entry name" value="Dachsous cadherin-related 1b"/>
    <property type="match status" value="1"/>
</dbReference>
<name>A0AA89BN42_PINIB</name>
<dbReference type="GO" id="GO:0045296">
    <property type="term" value="F:cadherin binding"/>
    <property type="evidence" value="ECO:0007669"/>
    <property type="project" value="TreeGrafter"/>
</dbReference>
<evidence type="ECO:0000256" key="8">
    <source>
        <dbReference type="ARBA" id="ARBA00022989"/>
    </source>
</evidence>
<feature type="domain" description="Cadherin" evidence="18">
    <location>
        <begin position="552"/>
        <end position="617"/>
    </location>
</feature>
<evidence type="ECO:0000259" key="17">
    <source>
        <dbReference type="PROSITE" id="PS50026"/>
    </source>
</evidence>
<organism evidence="19 20">
    <name type="scientific">Pinctada imbricata</name>
    <name type="common">Atlantic pearl-oyster</name>
    <name type="synonym">Pinctada martensii</name>
    <dbReference type="NCBI Taxonomy" id="66713"/>
    <lineage>
        <taxon>Eukaryota</taxon>
        <taxon>Metazoa</taxon>
        <taxon>Spiralia</taxon>
        <taxon>Lophotrochozoa</taxon>
        <taxon>Mollusca</taxon>
        <taxon>Bivalvia</taxon>
        <taxon>Autobranchia</taxon>
        <taxon>Pteriomorphia</taxon>
        <taxon>Pterioida</taxon>
        <taxon>Pterioidea</taxon>
        <taxon>Pteriidae</taxon>
        <taxon>Pinctada</taxon>
    </lineage>
</organism>
<dbReference type="SUPFAM" id="SSF49313">
    <property type="entry name" value="Cadherin-like"/>
    <property type="match status" value="7"/>
</dbReference>
<evidence type="ECO:0000256" key="15">
    <source>
        <dbReference type="SAM" id="MobiDB-lite"/>
    </source>
</evidence>
<evidence type="ECO:0000256" key="4">
    <source>
        <dbReference type="ARBA" id="ARBA00022723"/>
    </source>
</evidence>
<dbReference type="EMBL" id="VSWD01000013">
    <property type="protein sequence ID" value="KAK3085130.1"/>
    <property type="molecule type" value="Genomic_DNA"/>
</dbReference>
<evidence type="ECO:0000256" key="11">
    <source>
        <dbReference type="PROSITE-ProRule" id="PRU00043"/>
    </source>
</evidence>
<dbReference type="InterPro" id="IPR000742">
    <property type="entry name" value="EGF"/>
</dbReference>
<dbReference type="SMART" id="SM00112">
    <property type="entry name" value="CA"/>
    <property type="match status" value="7"/>
</dbReference>
<dbReference type="CDD" id="cd00054">
    <property type="entry name" value="EGF_CA"/>
    <property type="match status" value="1"/>
</dbReference>
<evidence type="ECO:0000256" key="5">
    <source>
        <dbReference type="ARBA" id="ARBA00022737"/>
    </source>
</evidence>